<dbReference type="PANTHER" id="PTHR12461">
    <property type="entry name" value="HYPOXIA-INDUCIBLE FACTOR 1 ALPHA INHIBITOR-RELATED"/>
    <property type="match status" value="1"/>
</dbReference>
<dbReference type="GeneID" id="110986678"/>
<dbReference type="Proteomes" id="UP000694845">
    <property type="component" value="Unplaced"/>
</dbReference>
<evidence type="ECO:0000259" key="1">
    <source>
        <dbReference type="PROSITE" id="PS51184"/>
    </source>
</evidence>
<evidence type="ECO:0000313" key="3">
    <source>
        <dbReference type="RefSeq" id="XP_022104467.1"/>
    </source>
</evidence>
<dbReference type="OrthoDB" id="47172at2759"/>
<evidence type="ECO:0000313" key="2">
    <source>
        <dbReference type="Proteomes" id="UP000694845"/>
    </source>
</evidence>
<gene>
    <name evidence="3" type="primary">LOC110986678</name>
</gene>
<dbReference type="GO" id="GO:0005634">
    <property type="term" value="C:nucleus"/>
    <property type="evidence" value="ECO:0007669"/>
    <property type="project" value="TreeGrafter"/>
</dbReference>
<dbReference type="RefSeq" id="XP_022104467.1">
    <property type="nucleotide sequence ID" value="XM_022248775.1"/>
</dbReference>
<accession>A0A8B7ZHJ8</accession>
<feature type="domain" description="JmjC" evidence="1">
    <location>
        <begin position="86"/>
        <end position="258"/>
    </location>
</feature>
<reference evidence="3" key="1">
    <citation type="submission" date="2025-08" db="UniProtKB">
        <authorList>
            <consortium name="RefSeq"/>
        </authorList>
    </citation>
    <scope>IDENTIFICATION</scope>
</reference>
<dbReference type="AlphaFoldDB" id="A0A8B7ZHJ8"/>
<name>A0A8B7ZHJ8_ACAPL</name>
<dbReference type="Gene3D" id="2.60.120.650">
    <property type="entry name" value="Cupin"/>
    <property type="match status" value="1"/>
</dbReference>
<protein>
    <submittedName>
        <fullName evidence="3">tRNA wybutosine-synthesizing protein 5-like isoform X1</fullName>
    </submittedName>
</protein>
<organism evidence="2 3">
    <name type="scientific">Acanthaster planci</name>
    <name type="common">Crown-of-thorns starfish</name>
    <dbReference type="NCBI Taxonomy" id="133434"/>
    <lineage>
        <taxon>Eukaryota</taxon>
        <taxon>Metazoa</taxon>
        <taxon>Echinodermata</taxon>
        <taxon>Eleutherozoa</taxon>
        <taxon>Asterozoa</taxon>
        <taxon>Asteroidea</taxon>
        <taxon>Valvatacea</taxon>
        <taxon>Valvatida</taxon>
        <taxon>Acanthasteridae</taxon>
        <taxon>Acanthaster</taxon>
    </lineage>
</organism>
<dbReference type="InterPro" id="IPR003347">
    <property type="entry name" value="JmjC_dom"/>
</dbReference>
<dbReference type="InterPro" id="IPR041667">
    <property type="entry name" value="Cupin_8"/>
</dbReference>
<dbReference type="GO" id="GO:0051864">
    <property type="term" value="F:histone H3K36 demethylase activity"/>
    <property type="evidence" value="ECO:0007669"/>
    <property type="project" value="TreeGrafter"/>
</dbReference>
<dbReference type="PANTHER" id="PTHR12461:SF95">
    <property type="entry name" value="JMJC DOMAIN-CONTAINING PROTEIN"/>
    <property type="match status" value="1"/>
</dbReference>
<sequence length="346" mass="39806">MAGEQRVVEIPRVTDLTADTFNAEYFRRGTPVIITDVASHWQAASWTLQSLKERAGHNKAFIRQNTSKQNYKIGKAYTIRESTLGEYISDLEEDNRRARNSYLAVQNIKSTFPELEADVPIPDYIGKIHMGPYLWIAVKGHYEYCHFDPDDGLLVVLTGRKKIRLYGCNPMPLYPNPLGSKGRTIQAQVNCDDPDLEQHPAFVAATCHQGELGPGEMLYIPSFWWHQVTSVEMSISINYFFGDAGDSNYINKAMELNKWPAFSHWLLNIVEQNRNYDTFQQVLAHLPNSLASFLFKEWKERVTREQVNTLVHLIMDYLGLDELPTDEERTSKNPPPLKIRGLLWRK</sequence>
<dbReference type="Pfam" id="PF13621">
    <property type="entry name" value="Cupin_8"/>
    <property type="match status" value="1"/>
</dbReference>
<dbReference type="PROSITE" id="PS51184">
    <property type="entry name" value="JMJC"/>
    <property type="match status" value="1"/>
</dbReference>
<dbReference type="KEGG" id="aplc:110986678"/>
<dbReference type="SUPFAM" id="SSF51197">
    <property type="entry name" value="Clavaminate synthase-like"/>
    <property type="match status" value="1"/>
</dbReference>
<proteinExistence type="predicted"/>
<dbReference type="SMART" id="SM00558">
    <property type="entry name" value="JmjC"/>
    <property type="match status" value="1"/>
</dbReference>
<keyword evidence="2" id="KW-1185">Reference proteome</keyword>